<dbReference type="InterPro" id="IPR020471">
    <property type="entry name" value="AKR"/>
</dbReference>
<dbReference type="RefSeq" id="XP_021855921.2">
    <property type="nucleotide sequence ID" value="XM_022000229.2"/>
</dbReference>
<dbReference type="PANTHER" id="PTHR43147">
    <property type="entry name" value="PROTEIN TAS"/>
    <property type="match status" value="1"/>
</dbReference>
<organism evidence="2 3">
    <name type="scientific">Spinacia oleracea</name>
    <name type="common">Spinach</name>
    <dbReference type="NCBI Taxonomy" id="3562"/>
    <lineage>
        <taxon>Eukaryota</taxon>
        <taxon>Viridiplantae</taxon>
        <taxon>Streptophyta</taxon>
        <taxon>Embryophyta</taxon>
        <taxon>Tracheophyta</taxon>
        <taxon>Spermatophyta</taxon>
        <taxon>Magnoliopsida</taxon>
        <taxon>eudicotyledons</taxon>
        <taxon>Gunneridae</taxon>
        <taxon>Pentapetalae</taxon>
        <taxon>Caryophyllales</taxon>
        <taxon>Chenopodiaceae</taxon>
        <taxon>Chenopodioideae</taxon>
        <taxon>Anserineae</taxon>
        <taxon>Spinacia</taxon>
    </lineage>
</organism>
<dbReference type="PANTHER" id="PTHR43147:SF2">
    <property type="entry name" value="NADP-DEPENDENT OXIDOREDUCTASE DOMAIN-CONTAINING PROTEIN"/>
    <property type="match status" value="1"/>
</dbReference>
<dbReference type="InterPro" id="IPR036812">
    <property type="entry name" value="NAD(P)_OxRdtase_dom_sf"/>
</dbReference>
<keyword evidence="3" id="KW-0966">Cell projection</keyword>
<dbReference type="GO" id="GO:0016491">
    <property type="term" value="F:oxidoreductase activity"/>
    <property type="evidence" value="ECO:0007669"/>
    <property type="project" value="InterPro"/>
</dbReference>
<reference evidence="3" key="2">
    <citation type="submission" date="2025-08" db="UniProtKB">
        <authorList>
            <consortium name="RefSeq"/>
        </authorList>
    </citation>
    <scope>IDENTIFICATION</scope>
    <source>
        <tissue evidence="3">Leaf</tissue>
    </source>
</reference>
<protein>
    <submittedName>
        <fullName evidence="3">Flagellar radial spoke protein 5 isoform X1</fullName>
    </submittedName>
</protein>
<dbReference type="Proteomes" id="UP000813463">
    <property type="component" value="Chromosome 6"/>
</dbReference>
<dbReference type="GeneID" id="110795228"/>
<evidence type="ECO:0000259" key="1">
    <source>
        <dbReference type="Pfam" id="PF00248"/>
    </source>
</evidence>
<dbReference type="InterPro" id="IPR023210">
    <property type="entry name" value="NADP_OxRdtase_dom"/>
</dbReference>
<gene>
    <name evidence="3" type="primary">LOC110795228</name>
</gene>
<evidence type="ECO:0000313" key="2">
    <source>
        <dbReference type="Proteomes" id="UP000813463"/>
    </source>
</evidence>
<dbReference type="CDD" id="cd19101">
    <property type="entry name" value="AKR_unchar"/>
    <property type="match status" value="1"/>
</dbReference>
<feature type="domain" description="NADP-dependent oxidoreductase" evidence="1">
    <location>
        <begin position="61"/>
        <end position="363"/>
    </location>
</feature>
<dbReference type="AlphaFoldDB" id="A0A9R0IUS3"/>
<dbReference type="PRINTS" id="PR00069">
    <property type="entry name" value="ALDKETRDTASE"/>
</dbReference>
<dbReference type="Pfam" id="PF00248">
    <property type="entry name" value="Aldo_ket_red"/>
    <property type="match status" value="1"/>
</dbReference>
<keyword evidence="3" id="KW-0969">Cilium</keyword>
<evidence type="ECO:0000313" key="3">
    <source>
        <dbReference type="RefSeq" id="XP_021855921.2"/>
    </source>
</evidence>
<sequence length="384" mass="43042">MTEILPYSCNKLVFASVRTKTRTRNVIGAVKLRPISCVATEAEKSSVVVKNGKDSLEMCRVVNGMWQTSGGWGKIDRDNAVDVMLRYADAGLATFDMADIYGPAEDLYGIFINRVRRERPPDVLEKVRGLTKWVPSPVKMTRSFVESNINVSRKRMDVACLDMLQFHWWDYANSGYLDALKHLTDLKDEGKIKTVALTNFDTERLRIILENEIPVVSNQVQHSIVDMRPQQKMAELCQQTGVKLITYGTVMGGLLSEKFLDTNLSIPFAGPSLNTPSLQKYKRMVDAWGGWSQFQVLLQVLNKIARKHGVSISTVAVKYILDQPAVAGSMIGVRLGLSEHIKDVNSVFSLELDEEDADSIREVSSRGRDLMTVIGDCGDEYRRA</sequence>
<name>A0A9R0IUS3_SPIOL</name>
<keyword evidence="2" id="KW-1185">Reference proteome</keyword>
<dbReference type="KEGG" id="soe:110795228"/>
<accession>A0A9R0IUS3</accession>
<reference evidence="2" key="1">
    <citation type="journal article" date="2021" name="Nat. Commun.">
        <title>Genomic analyses provide insights into spinach domestication and the genetic basis of agronomic traits.</title>
        <authorList>
            <person name="Cai X."/>
            <person name="Sun X."/>
            <person name="Xu C."/>
            <person name="Sun H."/>
            <person name="Wang X."/>
            <person name="Ge C."/>
            <person name="Zhang Z."/>
            <person name="Wang Q."/>
            <person name="Fei Z."/>
            <person name="Jiao C."/>
            <person name="Wang Q."/>
        </authorList>
    </citation>
    <scope>NUCLEOTIDE SEQUENCE [LARGE SCALE GENOMIC DNA]</scope>
    <source>
        <strain evidence="2">cv. Varoflay</strain>
    </source>
</reference>
<keyword evidence="3" id="KW-0282">Flagellum</keyword>
<proteinExistence type="predicted"/>
<dbReference type="SUPFAM" id="SSF51430">
    <property type="entry name" value="NAD(P)-linked oxidoreductase"/>
    <property type="match status" value="1"/>
</dbReference>
<dbReference type="Gene3D" id="3.20.20.100">
    <property type="entry name" value="NADP-dependent oxidoreductase domain"/>
    <property type="match status" value="1"/>
</dbReference>